<name>A0A7Z2NW94_9SPHN</name>
<feature type="coiled-coil region" evidence="8">
    <location>
        <begin position="138"/>
        <end position="189"/>
    </location>
</feature>
<evidence type="ECO:0000256" key="1">
    <source>
        <dbReference type="ARBA" id="ARBA00004442"/>
    </source>
</evidence>
<dbReference type="GO" id="GO:0015562">
    <property type="term" value="F:efflux transmembrane transporter activity"/>
    <property type="evidence" value="ECO:0007669"/>
    <property type="project" value="InterPro"/>
</dbReference>
<keyword evidence="6" id="KW-0472">Membrane</keyword>
<dbReference type="Pfam" id="PF02321">
    <property type="entry name" value="OEP"/>
    <property type="match status" value="2"/>
</dbReference>
<comment type="subcellular location">
    <subcellularLocation>
        <location evidence="1">Cell outer membrane</location>
    </subcellularLocation>
</comment>
<keyword evidence="8" id="KW-0175">Coiled coil</keyword>
<comment type="similarity">
    <text evidence="2">Belongs to the outer membrane factor (OMF) (TC 1.B.17) family.</text>
</comment>
<protein>
    <submittedName>
        <fullName evidence="10">TolC family protein</fullName>
    </submittedName>
</protein>
<evidence type="ECO:0000256" key="6">
    <source>
        <dbReference type="ARBA" id="ARBA00023136"/>
    </source>
</evidence>
<dbReference type="SUPFAM" id="SSF56954">
    <property type="entry name" value="Outer membrane efflux proteins (OEP)"/>
    <property type="match status" value="1"/>
</dbReference>
<evidence type="ECO:0000313" key="11">
    <source>
        <dbReference type="Proteomes" id="UP000464468"/>
    </source>
</evidence>
<dbReference type="Proteomes" id="UP000464468">
    <property type="component" value="Chromosome"/>
</dbReference>
<proteinExistence type="inferred from homology"/>
<reference evidence="10 11" key="1">
    <citation type="submission" date="2020-01" db="EMBL/GenBank/DDBJ databases">
        <title>Sphingomonas sp. C33 whole genome sequece.</title>
        <authorList>
            <person name="Park C."/>
        </authorList>
    </citation>
    <scope>NUCLEOTIDE SEQUENCE [LARGE SCALE GENOMIC DNA]</scope>
    <source>
        <strain evidence="10 11">C33</strain>
    </source>
</reference>
<dbReference type="AlphaFoldDB" id="A0A7Z2NW94"/>
<keyword evidence="3" id="KW-0813">Transport</keyword>
<evidence type="ECO:0000256" key="9">
    <source>
        <dbReference type="SAM" id="SignalP"/>
    </source>
</evidence>
<dbReference type="PANTHER" id="PTHR30026">
    <property type="entry name" value="OUTER MEMBRANE PROTEIN TOLC"/>
    <property type="match status" value="1"/>
</dbReference>
<dbReference type="KEGG" id="schy:GVO57_09475"/>
<dbReference type="Gene3D" id="1.20.1600.10">
    <property type="entry name" value="Outer membrane efflux proteins (OEP)"/>
    <property type="match status" value="1"/>
</dbReference>
<dbReference type="GO" id="GO:0015288">
    <property type="term" value="F:porin activity"/>
    <property type="evidence" value="ECO:0007669"/>
    <property type="project" value="TreeGrafter"/>
</dbReference>
<keyword evidence="11" id="KW-1185">Reference proteome</keyword>
<dbReference type="EMBL" id="CP047895">
    <property type="protein sequence ID" value="QHL91008.1"/>
    <property type="molecule type" value="Genomic_DNA"/>
</dbReference>
<dbReference type="GO" id="GO:1990281">
    <property type="term" value="C:efflux pump complex"/>
    <property type="evidence" value="ECO:0007669"/>
    <property type="project" value="TreeGrafter"/>
</dbReference>
<keyword evidence="9" id="KW-0732">Signal</keyword>
<dbReference type="GO" id="GO:0009279">
    <property type="term" value="C:cell outer membrane"/>
    <property type="evidence" value="ECO:0007669"/>
    <property type="project" value="UniProtKB-SubCell"/>
</dbReference>
<dbReference type="PANTHER" id="PTHR30026:SF20">
    <property type="entry name" value="OUTER MEMBRANE PROTEIN TOLC"/>
    <property type="match status" value="1"/>
</dbReference>
<sequence>MNRSACAAALMLCLASPCAAETLREAIAAAYATNPQLAEAKARQDALAESPSQAQAQGRLTADLNGAGGYSRFDNGTGGTGAITANLPVWTGGRVPAAVRAATQDAAAGAEAVRDTEAAVLETVVVAYAELLYAQQAVAVAQADIELLAQQVAEARSRFRLGQAARTDVAQFEAQLESARADLAVAESETAAIAAVYRATIGADPGRLDPAPPPPTALPGSVIEARGHALAANPVVRRQRLATMAAAARIDQERAEGNPNLGIGASYGYGVNDRLAASPNAASANLVLRVPLLTGGLVASRVRAARASHRAAGFATITAEREASRLAETAWANLIAAQARAEANARRVAAAELALNGVRAEYGFSLRTTLDILIANGSLRAAQLALARSRSDILIQQAALLRATGLLGPDSY</sequence>
<keyword evidence="4" id="KW-1134">Transmembrane beta strand</keyword>
<evidence type="ECO:0000256" key="5">
    <source>
        <dbReference type="ARBA" id="ARBA00022692"/>
    </source>
</evidence>
<gene>
    <name evidence="10" type="ORF">GVO57_09475</name>
</gene>
<keyword evidence="5" id="KW-0812">Transmembrane</keyword>
<evidence type="ECO:0000256" key="2">
    <source>
        <dbReference type="ARBA" id="ARBA00007613"/>
    </source>
</evidence>
<organism evidence="10 11">
    <name type="scientific">Sphingomonas changnyeongensis</name>
    <dbReference type="NCBI Taxonomy" id="2698679"/>
    <lineage>
        <taxon>Bacteria</taxon>
        <taxon>Pseudomonadati</taxon>
        <taxon>Pseudomonadota</taxon>
        <taxon>Alphaproteobacteria</taxon>
        <taxon>Sphingomonadales</taxon>
        <taxon>Sphingomonadaceae</taxon>
        <taxon>Sphingomonas</taxon>
    </lineage>
</organism>
<keyword evidence="7" id="KW-0998">Cell outer membrane</keyword>
<evidence type="ECO:0000256" key="7">
    <source>
        <dbReference type="ARBA" id="ARBA00023237"/>
    </source>
</evidence>
<feature type="chain" id="PRO_5031366376" evidence="9">
    <location>
        <begin position="21"/>
        <end position="412"/>
    </location>
</feature>
<evidence type="ECO:0000256" key="3">
    <source>
        <dbReference type="ARBA" id="ARBA00022448"/>
    </source>
</evidence>
<dbReference type="InterPro" id="IPR051906">
    <property type="entry name" value="TolC-like"/>
</dbReference>
<accession>A0A7Z2NW94</accession>
<dbReference type="InterPro" id="IPR003423">
    <property type="entry name" value="OMP_efflux"/>
</dbReference>
<feature type="signal peptide" evidence="9">
    <location>
        <begin position="1"/>
        <end position="20"/>
    </location>
</feature>
<dbReference type="RefSeq" id="WP_160592938.1">
    <property type="nucleotide sequence ID" value="NZ_CP047895.1"/>
</dbReference>
<evidence type="ECO:0000256" key="4">
    <source>
        <dbReference type="ARBA" id="ARBA00022452"/>
    </source>
</evidence>
<evidence type="ECO:0000313" key="10">
    <source>
        <dbReference type="EMBL" id="QHL91008.1"/>
    </source>
</evidence>
<evidence type="ECO:0000256" key="8">
    <source>
        <dbReference type="SAM" id="Coils"/>
    </source>
</evidence>